<feature type="chain" id="PRO_5012769960" description="non-reducing end alpha-L-arabinofuranosidase" evidence="8">
    <location>
        <begin position="19"/>
        <end position="634"/>
    </location>
</feature>
<keyword evidence="6" id="KW-0378">Hydrolase</keyword>
<dbReference type="InterPro" id="IPR010720">
    <property type="entry name" value="Alpha-L-AF_C"/>
</dbReference>
<dbReference type="SMART" id="SM00813">
    <property type="entry name" value="Alpha-L-AF_C"/>
    <property type="match status" value="1"/>
</dbReference>
<evidence type="ECO:0000256" key="6">
    <source>
        <dbReference type="ARBA" id="ARBA00022801"/>
    </source>
</evidence>
<dbReference type="Gene3D" id="3.20.20.80">
    <property type="entry name" value="Glycosidases"/>
    <property type="match status" value="1"/>
</dbReference>
<evidence type="ECO:0000256" key="5">
    <source>
        <dbReference type="ARBA" id="ARBA00022729"/>
    </source>
</evidence>
<dbReference type="InterPro" id="IPR008979">
    <property type="entry name" value="Galactose-bd-like_sf"/>
</dbReference>
<dbReference type="Pfam" id="PF22848">
    <property type="entry name" value="ASD1_dom"/>
    <property type="match status" value="1"/>
</dbReference>
<comment type="similarity">
    <text evidence="3">Belongs to the glycosyl hydrolase 51 family.</text>
</comment>
<dbReference type="PANTHER" id="PTHR31776:SF0">
    <property type="entry name" value="ALPHA-L-ARABINOFURANOSIDASE 1"/>
    <property type="match status" value="1"/>
</dbReference>
<evidence type="ECO:0000313" key="11">
    <source>
        <dbReference type="Proteomes" id="UP000184188"/>
    </source>
</evidence>
<reference evidence="11" key="1">
    <citation type="journal article" date="2017" name="Genome Biol.">
        <title>Comparative genomics reveals high biological diversity and specific adaptations in the industrially and medically important fungal genus Aspergillus.</title>
        <authorList>
            <person name="de Vries R.P."/>
            <person name="Riley R."/>
            <person name="Wiebenga A."/>
            <person name="Aguilar-Osorio G."/>
            <person name="Amillis S."/>
            <person name="Uchima C.A."/>
            <person name="Anderluh G."/>
            <person name="Asadollahi M."/>
            <person name="Askin M."/>
            <person name="Barry K."/>
            <person name="Battaglia E."/>
            <person name="Bayram O."/>
            <person name="Benocci T."/>
            <person name="Braus-Stromeyer S.A."/>
            <person name="Caldana C."/>
            <person name="Canovas D."/>
            <person name="Cerqueira G.C."/>
            <person name="Chen F."/>
            <person name="Chen W."/>
            <person name="Choi C."/>
            <person name="Clum A."/>
            <person name="Dos Santos R.A."/>
            <person name="Damasio A.R."/>
            <person name="Diallinas G."/>
            <person name="Emri T."/>
            <person name="Fekete E."/>
            <person name="Flipphi M."/>
            <person name="Freyberg S."/>
            <person name="Gallo A."/>
            <person name="Gournas C."/>
            <person name="Habgood R."/>
            <person name="Hainaut M."/>
            <person name="Harispe M.L."/>
            <person name="Henrissat B."/>
            <person name="Hilden K.S."/>
            <person name="Hope R."/>
            <person name="Hossain A."/>
            <person name="Karabika E."/>
            <person name="Karaffa L."/>
            <person name="Karanyi Z."/>
            <person name="Krasevec N."/>
            <person name="Kuo A."/>
            <person name="Kusch H."/>
            <person name="LaButti K."/>
            <person name="Lagendijk E.L."/>
            <person name="Lapidus A."/>
            <person name="Levasseur A."/>
            <person name="Lindquist E."/>
            <person name="Lipzen A."/>
            <person name="Logrieco A.F."/>
            <person name="MacCabe A."/>
            <person name="Maekelae M.R."/>
            <person name="Malavazi I."/>
            <person name="Melin P."/>
            <person name="Meyer V."/>
            <person name="Mielnichuk N."/>
            <person name="Miskei M."/>
            <person name="Molnar A.P."/>
            <person name="Mule G."/>
            <person name="Ngan C.Y."/>
            <person name="Orejas M."/>
            <person name="Orosz E."/>
            <person name="Ouedraogo J.P."/>
            <person name="Overkamp K.M."/>
            <person name="Park H.-S."/>
            <person name="Perrone G."/>
            <person name="Piumi F."/>
            <person name="Punt P.J."/>
            <person name="Ram A.F."/>
            <person name="Ramon A."/>
            <person name="Rauscher S."/>
            <person name="Record E."/>
            <person name="Riano-Pachon D.M."/>
            <person name="Robert V."/>
            <person name="Roehrig J."/>
            <person name="Ruller R."/>
            <person name="Salamov A."/>
            <person name="Salih N.S."/>
            <person name="Samson R.A."/>
            <person name="Sandor E."/>
            <person name="Sanguinetti M."/>
            <person name="Schuetze T."/>
            <person name="Sepcic K."/>
            <person name="Shelest E."/>
            <person name="Sherlock G."/>
            <person name="Sophianopoulou V."/>
            <person name="Squina F.M."/>
            <person name="Sun H."/>
            <person name="Susca A."/>
            <person name="Todd R.B."/>
            <person name="Tsang A."/>
            <person name="Unkles S.E."/>
            <person name="van de Wiele N."/>
            <person name="van Rossen-Uffink D."/>
            <person name="Oliveira J.V."/>
            <person name="Vesth T.C."/>
            <person name="Visser J."/>
            <person name="Yu J.-H."/>
            <person name="Zhou M."/>
            <person name="Andersen M.R."/>
            <person name="Archer D.B."/>
            <person name="Baker S.E."/>
            <person name="Benoit I."/>
            <person name="Brakhage A.A."/>
            <person name="Braus G.H."/>
            <person name="Fischer R."/>
            <person name="Frisvad J.C."/>
            <person name="Goldman G.H."/>
            <person name="Houbraken J."/>
            <person name="Oakley B."/>
            <person name="Pocsi I."/>
            <person name="Scazzocchio C."/>
            <person name="Seiboth B."/>
            <person name="vanKuyk P.A."/>
            <person name="Wortman J."/>
            <person name="Dyer P.S."/>
            <person name="Grigoriev I.V."/>
        </authorList>
    </citation>
    <scope>NUCLEOTIDE SEQUENCE [LARGE SCALE GENOMIC DNA]</scope>
    <source>
        <strain evidence="11">CBS 506.65</strain>
    </source>
</reference>
<dbReference type="Gene3D" id="2.60.120.260">
    <property type="entry name" value="Galactose-binding domain-like"/>
    <property type="match status" value="1"/>
</dbReference>
<evidence type="ECO:0000256" key="8">
    <source>
        <dbReference type="SAM" id="SignalP"/>
    </source>
</evidence>
<evidence type="ECO:0000256" key="4">
    <source>
        <dbReference type="ARBA" id="ARBA00012670"/>
    </source>
</evidence>
<gene>
    <name evidence="10" type="ORF">ASPZODRAFT_67628</name>
</gene>
<dbReference type="STRING" id="1073090.A0A1L9SGD5"/>
<evidence type="ECO:0000313" key="10">
    <source>
        <dbReference type="EMBL" id="OJJ46231.1"/>
    </source>
</evidence>
<dbReference type="SUPFAM" id="SSF49785">
    <property type="entry name" value="Galactose-binding domain-like"/>
    <property type="match status" value="1"/>
</dbReference>
<name>A0A1L9SGD5_9EURO</name>
<evidence type="ECO:0000256" key="7">
    <source>
        <dbReference type="ARBA" id="ARBA00023180"/>
    </source>
</evidence>
<evidence type="ECO:0000259" key="9">
    <source>
        <dbReference type="SMART" id="SM00813"/>
    </source>
</evidence>
<evidence type="ECO:0000256" key="2">
    <source>
        <dbReference type="ARBA" id="ARBA00004834"/>
    </source>
</evidence>
<dbReference type="GO" id="GO:0046556">
    <property type="term" value="F:alpha-L-arabinofuranosidase activity"/>
    <property type="evidence" value="ECO:0007669"/>
    <property type="project" value="UniProtKB-EC"/>
</dbReference>
<dbReference type="UniPathway" id="UPA00667"/>
<dbReference type="EMBL" id="KV878343">
    <property type="protein sequence ID" value="OJJ46231.1"/>
    <property type="molecule type" value="Genomic_DNA"/>
</dbReference>
<dbReference type="GeneID" id="34615944"/>
<dbReference type="RefSeq" id="XP_022580741.1">
    <property type="nucleotide sequence ID" value="XM_022729480.1"/>
</dbReference>
<proteinExistence type="inferred from homology"/>
<dbReference type="EC" id="3.2.1.55" evidence="4"/>
<dbReference type="GO" id="GO:0031222">
    <property type="term" value="P:arabinan catabolic process"/>
    <property type="evidence" value="ECO:0007669"/>
    <property type="project" value="UniProtKB-UniPathway"/>
</dbReference>
<protein>
    <recommendedName>
        <fullName evidence="4">non-reducing end alpha-L-arabinofuranosidase</fullName>
        <ecNumber evidence="4">3.2.1.55</ecNumber>
    </recommendedName>
</protein>
<dbReference type="SUPFAM" id="SSF51445">
    <property type="entry name" value="(Trans)glycosidases"/>
    <property type="match status" value="1"/>
</dbReference>
<keyword evidence="5 8" id="KW-0732">Signal</keyword>
<dbReference type="VEuPathDB" id="FungiDB:ASPZODRAFT_67628"/>
<dbReference type="InterPro" id="IPR017853">
    <property type="entry name" value="GH"/>
</dbReference>
<evidence type="ECO:0000256" key="3">
    <source>
        <dbReference type="ARBA" id="ARBA00007186"/>
    </source>
</evidence>
<comment type="catalytic activity">
    <reaction evidence="1">
        <text>Hydrolysis of terminal non-reducing alpha-L-arabinofuranoside residues in alpha-L-arabinosides.</text>
        <dbReference type="EC" id="3.2.1.55"/>
    </reaction>
</comment>
<feature type="domain" description="Alpha-L-arabinofuranosidase C-terminal" evidence="9">
    <location>
        <begin position="453"/>
        <end position="623"/>
    </location>
</feature>
<dbReference type="InterPro" id="IPR055235">
    <property type="entry name" value="ASD1_cat"/>
</dbReference>
<dbReference type="AlphaFoldDB" id="A0A1L9SGD5"/>
<dbReference type="GO" id="GO:0046373">
    <property type="term" value="P:L-arabinose metabolic process"/>
    <property type="evidence" value="ECO:0007669"/>
    <property type="project" value="InterPro"/>
</dbReference>
<organism evidence="10 11">
    <name type="scientific">Penicilliopsis zonata CBS 506.65</name>
    <dbReference type="NCBI Taxonomy" id="1073090"/>
    <lineage>
        <taxon>Eukaryota</taxon>
        <taxon>Fungi</taxon>
        <taxon>Dikarya</taxon>
        <taxon>Ascomycota</taxon>
        <taxon>Pezizomycotina</taxon>
        <taxon>Eurotiomycetes</taxon>
        <taxon>Eurotiomycetidae</taxon>
        <taxon>Eurotiales</taxon>
        <taxon>Aspergillaceae</taxon>
        <taxon>Penicilliopsis</taxon>
    </lineage>
</organism>
<dbReference type="PANTHER" id="PTHR31776">
    <property type="entry name" value="ALPHA-L-ARABINOFURANOSIDASE 1"/>
    <property type="match status" value="1"/>
</dbReference>
<sequence>MILLKIFVVPFLAVCGYAVEITVASSGGNVTVMLGYGAMEEEINHAGDGGLYAELIRNRAFQGSDLYPSSLDAWEAVNGAELALQSLADPLSLALPYSMNVKGNSSVIGFKNSGYWGIDVQAQTYTGSFWARGSYNGSFTAALETSAGDTLISVEIDSESVSDAWVQHNFTLTPTSPASDTDNVFSITFNAAEADGGALDFNLISLFPPTYSDRPNGMRKDLMEALAVYGTKFLRFPGGNNLEGETVGDRWIWNNTIGPLTSRPGRASTWDYEETDGLGLVEYMEWCDDLGIEPILAVWSGLALDETVVSESEIDIYVQEALDELEFLTGSVDTEYGALRAQYGHPDPWTIRYVEVGNEDYLNGGLDSYISYRFSAFYDAITEKYPEISIIASTIEMTLPGNANGDYHMYDTPDAFVEAFNQWDQYSNEHHYLLGELAATEYNGADVSQMYPWWSGSVGEAVYLLGAERNADKIIGATYAPLMCNIDSYQWTPNFIAYDADTAATAPSTSYYVYQLFNQHIITNTLPANSSTGFGPLYYVAGLDNSTDERIFKAAVYNSTGDVPIGLTFEGVDEGTTAQLTVRTAPEATSANEVGGANVVSTNTTTLTAGSGGMFSFSLPNLSVAVLVTSSSTA</sequence>
<dbReference type="Pfam" id="PF06964">
    <property type="entry name" value="Alpha-L-AF_C"/>
    <property type="match status" value="1"/>
</dbReference>
<feature type="signal peptide" evidence="8">
    <location>
        <begin position="1"/>
        <end position="18"/>
    </location>
</feature>
<keyword evidence="7" id="KW-0325">Glycoprotein</keyword>
<dbReference type="OrthoDB" id="406864at2759"/>
<keyword evidence="11" id="KW-1185">Reference proteome</keyword>
<comment type="pathway">
    <text evidence="2">Glycan metabolism; L-arabinan degradation.</text>
</comment>
<evidence type="ECO:0000256" key="1">
    <source>
        <dbReference type="ARBA" id="ARBA00001462"/>
    </source>
</evidence>
<dbReference type="InterPro" id="IPR051563">
    <property type="entry name" value="Glycosyl_Hydrolase_51"/>
</dbReference>
<dbReference type="Proteomes" id="UP000184188">
    <property type="component" value="Unassembled WGS sequence"/>
</dbReference>
<accession>A0A1L9SGD5</accession>